<dbReference type="KEGG" id="pmal:PMUG01_13064500"/>
<dbReference type="InterPro" id="IPR022139">
    <property type="entry name" value="Fam-L/Fam-M-like_plasmodium"/>
</dbReference>
<protein>
    <submittedName>
        <fullName evidence="1">Fam-m protein</fullName>
    </submittedName>
</protein>
<dbReference type="Pfam" id="PF12420">
    <property type="entry name" value="DUF3671"/>
    <property type="match status" value="1"/>
</dbReference>
<evidence type="ECO:0000313" key="2">
    <source>
        <dbReference type="Proteomes" id="UP000219813"/>
    </source>
</evidence>
<gene>
    <name evidence="1" type="primary">PmUG01_13064500</name>
    <name evidence="1" type="ORF">PMUG01_13064500</name>
</gene>
<keyword evidence="2" id="KW-1185">Reference proteome</keyword>
<dbReference type="RefSeq" id="XP_028863993.1">
    <property type="nucleotide sequence ID" value="XM_029007623.1"/>
</dbReference>
<sequence>MIILIFYNMEQKIILLFIIKIITFLLLIWISLVSNDLSIFSKSMNENFHRGRQLDTKNYGSLAKHKQNKDTNNIYLKEVLMNNRVNKKNDMYCNEKRTTFKRKQSNERSLNREQYYTEIIDYNNAMFDGKHFHFKKKWIKKKDYDDFFEKNRRICDISLKKLQFRNYRFGFSLFFLFLLLGIVIPVLPVFKPLIDAWKIIDNGEHPLKFLKNFTDWIGVENKPYIYIILFIVLMVILSVMIIIAFYKILSNNEKYKKIKLIMEKNE</sequence>
<name>A0A1D3TDS6_PLAMA</name>
<dbReference type="Proteomes" id="UP000219813">
    <property type="component" value="Chromosome 13"/>
</dbReference>
<dbReference type="AlphaFoldDB" id="A0A1D3TDS6"/>
<proteinExistence type="predicted"/>
<dbReference type="VEuPathDB" id="PlasmoDB:PmUG01_13064500"/>
<accession>A0A1D3TDS6</accession>
<reference evidence="1 2" key="1">
    <citation type="submission" date="2016-06" db="EMBL/GenBank/DDBJ databases">
        <authorList>
            <consortium name="Pathogen Informatics"/>
        </authorList>
    </citation>
    <scope>NUCLEOTIDE SEQUENCE [LARGE SCALE GENOMIC DNA]</scope>
</reference>
<evidence type="ECO:0000313" key="1">
    <source>
        <dbReference type="EMBL" id="SCP03000.1"/>
    </source>
</evidence>
<organism evidence="1 2">
    <name type="scientific">Plasmodium malariae</name>
    <dbReference type="NCBI Taxonomy" id="5858"/>
    <lineage>
        <taxon>Eukaryota</taxon>
        <taxon>Sar</taxon>
        <taxon>Alveolata</taxon>
        <taxon>Apicomplexa</taxon>
        <taxon>Aconoidasida</taxon>
        <taxon>Haemosporida</taxon>
        <taxon>Plasmodiidae</taxon>
        <taxon>Plasmodium</taxon>
        <taxon>Plasmodium (Plasmodium)</taxon>
    </lineage>
</organism>
<dbReference type="EMBL" id="LT594634">
    <property type="protein sequence ID" value="SCP03000.1"/>
    <property type="molecule type" value="Genomic_DNA"/>
</dbReference>
<dbReference type="GeneID" id="39871365"/>